<organism evidence="3">
    <name type="scientific">Tanacetum cinerariifolium</name>
    <name type="common">Dalmatian daisy</name>
    <name type="synonym">Chrysanthemum cinerariifolium</name>
    <dbReference type="NCBI Taxonomy" id="118510"/>
    <lineage>
        <taxon>Eukaryota</taxon>
        <taxon>Viridiplantae</taxon>
        <taxon>Streptophyta</taxon>
        <taxon>Embryophyta</taxon>
        <taxon>Tracheophyta</taxon>
        <taxon>Spermatophyta</taxon>
        <taxon>Magnoliopsida</taxon>
        <taxon>eudicotyledons</taxon>
        <taxon>Gunneridae</taxon>
        <taxon>Pentapetalae</taxon>
        <taxon>asterids</taxon>
        <taxon>campanulids</taxon>
        <taxon>Asterales</taxon>
        <taxon>Asteraceae</taxon>
        <taxon>Asteroideae</taxon>
        <taxon>Anthemideae</taxon>
        <taxon>Anthemidinae</taxon>
        <taxon>Tanacetum</taxon>
    </lineage>
</organism>
<dbReference type="EMBL" id="BKCJ011235312">
    <property type="protein sequence ID" value="GFD08009.1"/>
    <property type="molecule type" value="Genomic_DNA"/>
</dbReference>
<evidence type="ECO:0000256" key="2">
    <source>
        <dbReference type="SAM" id="Phobius"/>
    </source>
</evidence>
<proteinExistence type="predicted"/>
<name>A0A699TFA3_TANCI</name>
<feature type="compositionally biased region" description="Polar residues" evidence="1">
    <location>
        <begin position="148"/>
        <end position="161"/>
    </location>
</feature>
<evidence type="ECO:0000256" key="1">
    <source>
        <dbReference type="SAM" id="MobiDB-lite"/>
    </source>
</evidence>
<comment type="caution">
    <text evidence="3">The sequence shown here is derived from an EMBL/GenBank/DDBJ whole genome shotgun (WGS) entry which is preliminary data.</text>
</comment>
<feature type="region of interest" description="Disordered" evidence="1">
    <location>
        <begin position="46"/>
        <end position="102"/>
    </location>
</feature>
<reference evidence="3" key="1">
    <citation type="journal article" date="2019" name="Sci. Rep.">
        <title>Draft genome of Tanacetum cinerariifolium, the natural source of mosquito coil.</title>
        <authorList>
            <person name="Yamashiro T."/>
            <person name="Shiraishi A."/>
            <person name="Satake H."/>
            <person name="Nakayama K."/>
        </authorList>
    </citation>
    <scope>NUCLEOTIDE SEQUENCE</scope>
</reference>
<gene>
    <name evidence="3" type="ORF">Tci_879978</name>
</gene>
<feature type="non-terminal residue" evidence="3">
    <location>
        <position position="161"/>
    </location>
</feature>
<evidence type="ECO:0000313" key="3">
    <source>
        <dbReference type="EMBL" id="GFD08009.1"/>
    </source>
</evidence>
<feature type="transmembrane region" description="Helical" evidence="2">
    <location>
        <begin position="110"/>
        <end position="130"/>
    </location>
</feature>
<keyword evidence="2" id="KW-0472">Membrane</keyword>
<feature type="non-terminal residue" evidence="3">
    <location>
        <position position="1"/>
    </location>
</feature>
<feature type="compositionally biased region" description="Low complexity" evidence="1">
    <location>
        <begin position="133"/>
        <end position="143"/>
    </location>
</feature>
<protein>
    <submittedName>
        <fullName evidence="3">Uncharacterized protein</fullName>
    </submittedName>
</protein>
<sequence length="161" mass="17939">VRYLRDLGAERKRQGSVLRNNFISRKSRPLTNAYTSSHQELEELRHAESANRVEEDTSHNLDNMKDTTEVNSSLSEHSPRSQHSNPSDEDTHNVRDETAHRYASSSTSKCLTILILVFSLLLQFVLPSFVSGHGVSSSSGGSHRQAFSRRNPSSDGIGSFP</sequence>
<keyword evidence="2" id="KW-0812">Transmembrane</keyword>
<accession>A0A699TFA3</accession>
<keyword evidence="2" id="KW-1133">Transmembrane helix</keyword>
<feature type="region of interest" description="Disordered" evidence="1">
    <location>
        <begin position="133"/>
        <end position="161"/>
    </location>
</feature>
<feature type="compositionally biased region" description="Basic and acidic residues" evidence="1">
    <location>
        <begin position="89"/>
        <end position="100"/>
    </location>
</feature>
<dbReference type="AlphaFoldDB" id="A0A699TFA3"/>
<feature type="compositionally biased region" description="Polar residues" evidence="1">
    <location>
        <begin position="69"/>
        <end position="85"/>
    </location>
</feature>
<feature type="compositionally biased region" description="Basic and acidic residues" evidence="1">
    <location>
        <begin position="46"/>
        <end position="68"/>
    </location>
</feature>